<evidence type="ECO:0000256" key="4">
    <source>
        <dbReference type="ARBA" id="ARBA00022692"/>
    </source>
</evidence>
<dbReference type="PANTHER" id="PTHR12266">
    <property type="entry name" value="NA+/CA2+ K+ INDEPENDENT EXCHANGER"/>
    <property type="match status" value="1"/>
</dbReference>
<feature type="region of interest" description="Disordered" evidence="7">
    <location>
        <begin position="415"/>
        <end position="558"/>
    </location>
</feature>
<feature type="compositionally biased region" description="Acidic residues" evidence="7">
    <location>
        <begin position="276"/>
        <end position="291"/>
    </location>
</feature>
<dbReference type="GO" id="GO:0016020">
    <property type="term" value="C:membrane"/>
    <property type="evidence" value="ECO:0007669"/>
    <property type="project" value="UniProtKB-SubCell"/>
</dbReference>
<feature type="transmembrane region" description="Helical" evidence="8">
    <location>
        <begin position="99"/>
        <end position="118"/>
    </location>
</feature>
<feature type="transmembrane region" description="Helical" evidence="8">
    <location>
        <begin position="833"/>
        <end position="855"/>
    </location>
</feature>
<dbReference type="OrthoDB" id="407410at2759"/>
<evidence type="ECO:0000256" key="2">
    <source>
        <dbReference type="ARBA" id="ARBA00008170"/>
    </source>
</evidence>
<keyword evidence="5 8" id="KW-1133">Transmembrane helix</keyword>
<evidence type="ECO:0000256" key="8">
    <source>
        <dbReference type="SAM" id="Phobius"/>
    </source>
</evidence>
<feature type="compositionally biased region" description="Acidic residues" evidence="7">
    <location>
        <begin position="633"/>
        <end position="645"/>
    </location>
</feature>
<accession>A0A507B9U9</accession>
<dbReference type="GeneID" id="41968010"/>
<feature type="transmembrane region" description="Helical" evidence="8">
    <location>
        <begin position="226"/>
        <end position="250"/>
    </location>
</feature>
<keyword evidence="6 8" id="KW-0472">Membrane</keyword>
<feature type="region of interest" description="Disordered" evidence="7">
    <location>
        <begin position="276"/>
        <end position="331"/>
    </location>
</feature>
<evidence type="ECO:0000256" key="7">
    <source>
        <dbReference type="SAM" id="MobiDB-lite"/>
    </source>
</evidence>
<comment type="caution">
    <text evidence="10">The sequence shown here is derived from an EMBL/GenBank/DDBJ whole genome shotgun (WGS) entry which is preliminary data.</text>
</comment>
<evidence type="ECO:0000313" key="11">
    <source>
        <dbReference type="Proteomes" id="UP000319257"/>
    </source>
</evidence>
<dbReference type="GO" id="GO:0008324">
    <property type="term" value="F:monoatomic cation transmembrane transporter activity"/>
    <property type="evidence" value="ECO:0007669"/>
    <property type="project" value="TreeGrafter"/>
</dbReference>
<feature type="compositionally biased region" description="Acidic residues" evidence="7">
    <location>
        <begin position="317"/>
        <end position="330"/>
    </location>
</feature>
<name>A0A507B9U9_9PEZI</name>
<feature type="domain" description="Sodium/calcium exchanger membrane region" evidence="9">
    <location>
        <begin position="107"/>
        <end position="245"/>
    </location>
</feature>
<feature type="compositionally biased region" description="Low complexity" evidence="7">
    <location>
        <begin position="503"/>
        <end position="539"/>
    </location>
</feature>
<reference evidence="10 11" key="1">
    <citation type="submission" date="2019-06" db="EMBL/GenBank/DDBJ databases">
        <title>Draft genome sequence of the filamentous fungus Phialemoniopsis curvata isolated from diesel fuel.</title>
        <authorList>
            <person name="Varaljay V.A."/>
            <person name="Lyon W.J."/>
            <person name="Crouch A.L."/>
            <person name="Drake C.E."/>
            <person name="Hollomon J.M."/>
            <person name="Nadeau L.J."/>
            <person name="Nunn H.S."/>
            <person name="Stevenson B.S."/>
            <person name="Bojanowski C.L."/>
            <person name="Crookes-Goodson W.J."/>
        </authorList>
    </citation>
    <scope>NUCLEOTIDE SEQUENCE [LARGE SCALE GENOMIC DNA]</scope>
    <source>
        <strain evidence="10 11">D216</strain>
    </source>
</reference>
<dbReference type="InterPro" id="IPR004837">
    <property type="entry name" value="NaCa_Exmemb"/>
</dbReference>
<keyword evidence="3" id="KW-0813">Transport</keyword>
<feature type="transmembrane region" description="Helical" evidence="8">
    <location>
        <begin position="745"/>
        <end position="764"/>
    </location>
</feature>
<feature type="region of interest" description="Disordered" evidence="7">
    <location>
        <begin position="711"/>
        <end position="736"/>
    </location>
</feature>
<evidence type="ECO:0000256" key="3">
    <source>
        <dbReference type="ARBA" id="ARBA00022448"/>
    </source>
</evidence>
<feature type="transmembrane region" description="Helical" evidence="8">
    <location>
        <begin position="169"/>
        <end position="190"/>
    </location>
</feature>
<gene>
    <name evidence="10" type="ORF">E0L32_000563</name>
</gene>
<dbReference type="InterPro" id="IPR044880">
    <property type="entry name" value="NCX_ion-bd_dom_sf"/>
</dbReference>
<dbReference type="Proteomes" id="UP000319257">
    <property type="component" value="Unassembled WGS sequence"/>
</dbReference>
<evidence type="ECO:0000256" key="5">
    <source>
        <dbReference type="ARBA" id="ARBA00022989"/>
    </source>
</evidence>
<feature type="transmembrane region" description="Helical" evidence="8">
    <location>
        <begin position="202"/>
        <end position="220"/>
    </location>
</feature>
<evidence type="ECO:0000313" key="10">
    <source>
        <dbReference type="EMBL" id="TPX14169.1"/>
    </source>
</evidence>
<dbReference type="RefSeq" id="XP_030995880.1">
    <property type="nucleotide sequence ID" value="XM_031140180.1"/>
</dbReference>
<sequence>MPAPKSSRRARYSSRPFLISTCIITLLAAYSIFLRPHLSAAVDTAPPLLRPRSTNEECRLVHQAQDKCAFVRENCGDEEAGLLSYLTFYYCTLGKARPVAFVFLVSWLGLLFTTIGIAASDFFSVNLSTIASILGLSESLAGVTFLAFGNGSPDVFSTFAAMGSNSGSMAVGELIGAAGFITSVVAGSMALVREFKVSKKTFVRDICFFIVSVSFAMVFLADGELHLWECCVMIGFYVFYVVVVVGWHWLATRRRRRREKEAASRSHFYNVDGEGADALEPYQDEPDEDDTTPMGRRQSAAAEDISALERGPRIEINDGDGAQDEEEEDERERHVAAEMTSSMRVNRPRGRRSNTTITPIRPSLVGVLEFRSILSSLQKSGNVHLGPVHSRSHSEYRVDPAAPLDRSALSLGSVAEGELYPPTDTHTGRDRALSSGDMPLNLPHDGRAPPTLATYNLGIGDSTASGLSPAALSPRDTSQIAGHDHQQGSHLLPGAPFQHPKDIAPSPSPLSLQIPSPATQSPHSSPSLSPFPGLSESPLPITPSVHPHGRTQSFMLPTPDVGNQAPFFGDAAVHKPVRWWPYNILPPPHVLMSTIFPTLQGWKEKSIWDKFISIVSVPSIFLLVTTLPVVEAEADDDDESSEDAIVDPPERGEPGAMAPPISIEEDASLQPETEWQRYRRSTRSASTAASLRSSSPHAATDGVRVSLAGGSSERQPLLVEQPSKPTPTAPSDIGTGEAEPGWNRWLVVLQVFTGPLFTVFIVWANMMENLEHPKMTLFKLVLCSLVGSLVVLAFLLAATSPDRKPKYHFLLCFLGFIISIAWISTVAGEVVGVLKAFGVILGISEAILGLTIFAVGNSVGDLVADITVARLGYPVMALSACFGGPLLNILLGVGLGGAWMTLQSANHKHEKHPKKPLHYKPYHIQVGGTLMISAVTVLVTLVFLLVIVPTNKWIMTRKIGLSLIVIWTVSTIINVVVEMTGLWAAVD</sequence>
<feature type="transmembrane region" description="Helical" evidence="8">
    <location>
        <begin position="130"/>
        <end position="149"/>
    </location>
</feature>
<dbReference type="Gene3D" id="1.20.1420.30">
    <property type="entry name" value="NCX, central ion-binding region"/>
    <property type="match status" value="2"/>
</dbReference>
<organism evidence="10 11">
    <name type="scientific">Thyridium curvatum</name>
    <dbReference type="NCBI Taxonomy" id="1093900"/>
    <lineage>
        <taxon>Eukaryota</taxon>
        <taxon>Fungi</taxon>
        <taxon>Dikarya</taxon>
        <taxon>Ascomycota</taxon>
        <taxon>Pezizomycotina</taxon>
        <taxon>Sordariomycetes</taxon>
        <taxon>Sordariomycetidae</taxon>
        <taxon>Thyridiales</taxon>
        <taxon>Thyridiaceae</taxon>
        <taxon>Thyridium</taxon>
    </lineage>
</organism>
<comment type="subcellular location">
    <subcellularLocation>
        <location evidence="1">Membrane</location>
        <topology evidence="1">Multi-pass membrane protein</topology>
    </subcellularLocation>
</comment>
<dbReference type="PANTHER" id="PTHR12266:SF0">
    <property type="entry name" value="MITOCHONDRIAL SODIUM_CALCIUM EXCHANGER PROTEIN"/>
    <property type="match status" value="1"/>
</dbReference>
<protein>
    <recommendedName>
        <fullName evidence="9">Sodium/calcium exchanger membrane region domain-containing protein</fullName>
    </recommendedName>
</protein>
<dbReference type="InterPro" id="IPR051359">
    <property type="entry name" value="CaCA_antiporter"/>
</dbReference>
<keyword evidence="4 8" id="KW-0812">Transmembrane</keyword>
<evidence type="ECO:0000259" key="9">
    <source>
        <dbReference type="Pfam" id="PF01699"/>
    </source>
</evidence>
<comment type="similarity">
    <text evidence="2">Belongs to the Ca(2+):cation antiporter (CaCA) (TC 2.A.19) family.</text>
</comment>
<dbReference type="Pfam" id="PF01699">
    <property type="entry name" value="Na_Ca_ex"/>
    <property type="match status" value="2"/>
</dbReference>
<dbReference type="GO" id="GO:0006874">
    <property type="term" value="P:intracellular calcium ion homeostasis"/>
    <property type="evidence" value="ECO:0007669"/>
    <property type="project" value="TreeGrafter"/>
</dbReference>
<dbReference type="EMBL" id="SKBQ01000002">
    <property type="protein sequence ID" value="TPX14169.1"/>
    <property type="molecule type" value="Genomic_DNA"/>
</dbReference>
<proteinExistence type="inferred from homology"/>
<evidence type="ECO:0000256" key="6">
    <source>
        <dbReference type="ARBA" id="ARBA00023136"/>
    </source>
</evidence>
<dbReference type="FunCoup" id="A0A507B9U9">
    <property type="interactions" value="11"/>
</dbReference>
<feature type="transmembrane region" description="Helical" evidence="8">
    <location>
        <begin position="809"/>
        <end position="827"/>
    </location>
</feature>
<evidence type="ECO:0000256" key="1">
    <source>
        <dbReference type="ARBA" id="ARBA00004141"/>
    </source>
</evidence>
<feature type="transmembrane region" description="Helical" evidence="8">
    <location>
        <begin position="960"/>
        <end position="986"/>
    </location>
</feature>
<keyword evidence="11" id="KW-1185">Reference proteome</keyword>
<dbReference type="InParanoid" id="A0A507B9U9"/>
<feature type="region of interest" description="Disordered" evidence="7">
    <location>
        <begin position="633"/>
        <end position="681"/>
    </location>
</feature>
<dbReference type="AlphaFoldDB" id="A0A507B9U9"/>
<feature type="transmembrane region" description="Helical" evidence="8">
    <location>
        <begin position="875"/>
        <end position="902"/>
    </location>
</feature>
<feature type="domain" description="Sodium/calcium exchanger membrane region" evidence="9">
    <location>
        <begin position="813"/>
        <end position="974"/>
    </location>
</feature>
<feature type="transmembrane region" description="Helical" evidence="8">
    <location>
        <begin position="776"/>
        <end position="797"/>
    </location>
</feature>
<dbReference type="STRING" id="1093900.A0A507B9U9"/>
<feature type="transmembrane region" description="Helical" evidence="8">
    <location>
        <begin position="922"/>
        <end position="948"/>
    </location>
</feature>